<evidence type="ECO:0000256" key="10">
    <source>
        <dbReference type="PIRNR" id="PIRNR003097"/>
    </source>
</evidence>
<dbReference type="Pfam" id="PF18075">
    <property type="entry name" value="FtsX_ECD"/>
    <property type="match status" value="1"/>
</dbReference>
<comment type="caution">
    <text evidence="14">The sequence shown here is derived from an EMBL/GenBank/DDBJ whole genome shotgun (WGS) entry which is preliminary data.</text>
</comment>
<sequence length="294" mass="32917">MAKSIQKQKNGLKTAYASTIIGIVLVLAVLGISAWLVLGVNALKDQKVEELEVDLFFNNNVNELELKQIEAELMAQPYIQKAFYRSADEAWEITKTIVGDTALNIIGNENPLNQSIIINLKKEYVVLDSMLHIEQILLQKYPGQIKEVSYRAAAFTDINGGLKKFVYFILFVAALLLVVAIALINNTIRLALYSKRFIIKTMQLVGATPRFIRRPFIWQAVWQGLLSGIIAGGMVFGFLMLLEQFIPNVIYLTDINLFFIVLGGIIALGMLITVVSTSIALRKYLRLSLDNLYG</sequence>
<feature type="transmembrane region" description="Helical" evidence="11">
    <location>
        <begin position="165"/>
        <end position="192"/>
    </location>
</feature>
<evidence type="ECO:0000256" key="4">
    <source>
        <dbReference type="ARBA" id="ARBA00022475"/>
    </source>
</evidence>
<evidence type="ECO:0000259" key="12">
    <source>
        <dbReference type="Pfam" id="PF02687"/>
    </source>
</evidence>
<evidence type="ECO:0000313" key="14">
    <source>
        <dbReference type="EMBL" id="PZE18837.1"/>
    </source>
</evidence>
<dbReference type="AlphaFoldDB" id="A0A2W1N3D9"/>
<dbReference type="RefSeq" id="WP_111061738.1">
    <property type="nucleotide sequence ID" value="NZ_JBHUCU010000007.1"/>
</dbReference>
<dbReference type="InterPro" id="IPR003838">
    <property type="entry name" value="ABC3_permease_C"/>
</dbReference>
<feature type="transmembrane region" description="Helical" evidence="11">
    <location>
        <begin position="220"/>
        <end position="242"/>
    </location>
</feature>
<evidence type="ECO:0000256" key="2">
    <source>
        <dbReference type="ARBA" id="ARBA00007379"/>
    </source>
</evidence>
<evidence type="ECO:0000256" key="8">
    <source>
        <dbReference type="ARBA" id="ARBA00023136"/>
    </source>
</evidence>
<evidence type="ECO:0000259" key="13">
    <source>
        <dbReference type="Pfam" id="PF18075"/>
    </source>
</evidence>
<dbReference type="InterPro" id="IPR040690">
    <property type="entry name" value="FtsX_ECD"/>
</dbReference>
<dbReference type="Gene3D" id="3.30.70.3040">
    <property type="match status" value="1"/>
</dbReference>
<dbReference type="GO" id="GO:0005886">
    <property type="term" value="C:plasma membrane"/>
    <property type="evidence" value="ECO:0007669"/>
    <property type="project" value="UniProtKB-SubCell"/>
</dbReference>
<name>A0A2W1N3D9_9FLAO</name>
<evidence type="ECO:0000313" key="15">
    <source>
        <dbReference type="Proteomes" id="UP000249248"/>
    </source>
</evidence>
<dbReference type="EMBL" id="QKSB01000001">
    <property type="protein sequence ID" value="PZE18837.1"/>
    <property type="molecule type" value="Genomic_DNA"/>
</dbReference>
<keyword evidence="9 10" id="KW-0131">Cell cycle</keyword>
<dbReference type="PANTHER" id="PTHR47755">
    <property type="entry name" value="CELL DIVISION PROTEIN FTSX"/>
    <property type="match status" value="1"/>
</dbReference>
<keyword evidence="5 10" id="KW-0132">Cell division</keyword>
<evidence type="ECO:0000256" key="11">
    <source>
        <dbReference type="SAM" id="Phobius"/>
    </source>
</evidence>
<comment type="subcellular location">
    <subcellularLocation>
        <location evidence="10">Cell inner membrane</location>
    </subcellularLocation>
    <subcellularLocation>
        <location evidence="1">Cell membrane</location>
        <topology evidence="1">Multi-pass membrane protein</topology>
    </subcellularLocation>
</comment>
<keyword evidence="15" id="KW-1185">Reference proteome</keyword>
<evidence type="ECO:0000256" key="6">
    <source>
        <dbReference type="ARBA" id="ARBA00022692"/>
    </source>
</evidence>
<keyword evidence="6 11" id="KW-0812">Transmembrane</keyword>
<keyword evidence="8 10" id="KW-0472">Membrane</keyword>
<feature type="domain" description="FtsX extracellular" evidence="13">
    <location>
        <begin position="51"/>
        <end position="123"/>
    </location>
</feature>
<accession>A0A2W1N3D9</accession>
<gene>
    <name evidence="14" type="ORF">DNU06_03125</name>
</gene>
<evidence type="ECO:0000256" key="1">
    <source>
        <dbReference type="ARBA" id="ARBA00004651"/>
    </source>
</evidence>
<dbReference type="PIRSF" id="PIRSF003097">
    <property type="entry name" value="FtsX"/>
    <property type="match status" value="1"/>
</dbReference>
<dbReference type="GO" id="GO:0051301">
    <property type="term" value="P:cell division"/>
    <property type="evidence" value="ECO:0007669"/>
    <property type="project" value="UniProtKB-KW"/>
</dbReference>
<dbReference type="Proteomes" id="UP000249248">
    <property type="component" value="Unassembled WGS sequence"/>
</dbReference>
<evidence type="ECO:0000256" key="3">
    <source>
        <dbReference type="ARBA" id="ARBA00021907"/>
    </source>
</evidence>
<protein>
    <recommendedName>
        <fullName evidence="3 10">Cell division protein FtsX</fullName>
    </recommendedName>
</protein>
<dbReference type="PANTHER" id="PTHR47755:SF1">
    <property type="entry name" value="CELL DIVISION PROTEIN FTSX"/>
    <property type="match status" value="1"/>
</dbReference>
<organism evidence="14 15">
    <name type="scientific">Putridiphycobacter roseus</name>
    <dbReference type="NCBI Taxonomy" id="2219161"/>
    <lineage>
        <taxon>Bacteria</taxon>
        <taxon>Pseudomonadati</taxon>
        <taxon>Bacteroidota</taxon>
        <taxon>Flavobacteriia</taxon>
        <taxon>Flavobacteriales</taxon>
        <taxon>Crocinitomicaceae</taxon>
        <taxon>Putridiphycobacter</taxon>
    </lineage>
</organism>
<feature type="domain" description="ABC3 transporter permease C-terminal" evidence="12">
    <location>
        <begin position="171"/>
        <end position="283"/>
    </location>
</feature>
<proteinExistence type="inferred from homology"/>
<dbReference type="OrthoDB" id="9813411at2"/>
<feature type="transmembrane region" description="Helical" evidence="11">
    <location>
        <begin position="257"/>
        <end position="281"/>
    </location>
</feature>
<comment type="function">
    <text evidence="10">Required for cell division and gliding motility.</text>
</comment>
<keyword evidence="7 11" id="KW-1133">Transmembrane helix</keyword>
<keyword evidence="4 10" id="KW-1003">Cell membrane</keyword>
<evidence type="ECO:0000256" key="7">
    <source>
        <dbReference type="ARBA" id="ARBA00022989"/>
    </source>
</evidence>
<evidence type="ECO:0000256" key="5">
    <source>
        <dbReference type="ARBA" id="ARBA00022618"/>
    </source>
</evidence>
<dbReference type="InterPro" id="IPR004513">
    <property type="entry name" value="FtsX"/>
</dbReference>
<comment type="similarity">
    <text evidence="2 10">Belongs to the ABC-4 integral membrane protein family. FtsX subfamily.</text>
</comment>
<evidence type="ECO:0000256" key="9">
    <source>
        <dbReference type="ARBA" id="ARBA00023306"/>
    </source>
</evidence>
<feature type="transmembrane region" description="Helical" evidence="11">
    <location>
        <begin position="15"/>
        <end position="38"/>
    </location>
</feature>
<reference evidence="14 15" key="1">
    <citation type="submission" date="2018-06" db="EMBL/GenBank/DDBJ databases">
        <title>The draft genome sequence of Crocinitomix sp. SM1701.</title>
        <authorList>
            <person name="Zhang X."/>
        </authorList>
    </citation>
    <scope>NUCLEOTIDE SEQUENCE [LARGE SCALE GENOMIC DNA]</scope>
    <source>
        <strain evidence="14 15">SM1701</strain>
    </source>
</reference>
<keyword evidence="10" id="KW-0997">Cell inner membrane</keyword>
<dbReference type="Pfam" id="PF02687">
    <property type="entry name" value="FtsX"/>
    <property type="match status" value="1"/>
</dbReference>